<feature type="region of interest" description="Disordered" evidence="1">
    <location>
        <begin position="18"/>
        <end position="59"/>
    </location>
</feature>
<dbReference type="AlphaFoldDB" id="A0A2B7YDG9"/>
<organism evidence="2 3">
    <name type="scientific">Polytolypa hystricis (strain UAMH7299)</name>
    <dbReference type="NCBI Taxonomy" id="1447883"/>
    <lineage>
        <taxon>Eukaryota</taxon>
        <taxon>Fungi</taxon>
        <taxon>Dikarya</taxon>
        <taxon>Ascomycota</taxon>
        <taxon>Pezizomycotina</taxon>
        <taxon>Eurotiomycetes</taxon>
        <taxon>Eurotiomycetidae</taxon>
        <taxon>Onygenales</taxon>
        <taxon>Onygenales incertae sedis</taxon>
        <taxon>Polytolypa</taxon>
    </lineage>
</organism>
<feature type="compositionally biased region" description="Low complexity" evidence="1">
    <location>
        <begin position="34"/>
        <end position="57"/>
    </location>
</feature>
<proteinExistence type="predicted"/>
<sequence length="138" mass="14844">MYAARAAKPKLSISIASATTSASRPALSLKSPASLTVPPRTPRTPRTPLSATPLSPTARNTRLNQQGLSTMQIASFSYANSSSSKSILKKSSSAAARGKSIQFNGEPTVHCVTPIENPDYYGGYVKLSKDERRWMKRS</sequence>
<dbReference type="Proteomes" id="UP000224634">
    <property type="component" value="Unassembled WGS sequence"/>
</dbReference>
<name>A0A2B7YDG9_POLH7</name>
<feature type="region of interest" description="Disordered" evidence="1">
    <location>
        <begin position="80"/>
        <end position="100"/>
    </location>
</feature>
<reference evidence="2 3" key="1">
    <citation type="submission" date="2017-10" db="EMBL/GenBank/DDBJ databases">
        <title>Comparative genomics in systemic dimorphic fungi from Ajellomycetaceae.</title>
        <authorList>
            <person name="Munoz J.F."/>
            <person name="Mcewen J.G."/>
            <person name="Clay O.K."/>
            <person name="Cuomo C.A."/>
        </authorList>
    </citation>
    <scope>NUCLEOTIDE SEQUENCE [LARGE SCALE GENOMIC DNA]</scope>
    <source>
        <strain evidence="2 3">UAMH7299</strain>
    </source>
</reference>
<evidence type="ECO:0000256" key="1">
    <source>
        <dbReference type="SAM" id="MobiDB-lite"/>
    </source>
</evidence>
<feature type="compositionally biased region" description="Low complexity" evidence="1">
    <location>
        <begin position="80"/>
        <end position="96"/>
    </location>
</feature>
<evidence type="ECO:0000313" key="2">
    <source>
        <dbReference type="EMBL" id="PGH18948.1"/>
    </source>
</evidence>
<comment type="caution">
    <text evidence="2">The sequence shown here is derived from an EMBL/GenBank/DDBJ whole genome shotgun (WGS) entry which is preliminary data.</text>
</comment>
<evidence type="ECO:0000313" key="3">
    <source>
        <dbReference type="Proteomes" id="UP000224634"/>
    </source>
</evidence>
<dbReference type="EMBL" id="PDNA01000053">
    <property type="protein sequence ID" value="PGH18948.1"/>
    <property type="molecule type" value="Genomic_DNA"/>
</dbReference>
<dbReference type="STRING" id="1447883.A0A2B7YDG9"/>
<protein>
    <submittedName>
        <fullName evidence="2">Uncharacterized protein</fullName>
    </submittedName>
</protein>
<gene>
    <name evidence="2" type="ORF">AJ80_04275</name>
</gene>
<keyword evidence="3" id="KW-1185">Reference proteome</keyword>
<accession>A0A2B7YDG9</accession>
<dbReference type="OrthoDB" id="5357531at2759"/>